<dbReference type="RefSeq" id="WP_026747089.1">
    <property type="nucleotide sequence ID" value="NZ_AP019823.1"/>
</dbReference>
<dbReference type="AlphaFoldDB" id="A0A510JFJ7"/>
<dbReference type="KEGG" id="lhf:JCM16775_0755"/>
<evidence type="ECO:0000313" key="2">
    <source>
        <dbReference type="Proteomes" id="UP000321892"/>
    </source>
</evidence>
<sequence>MIQTIIMGQIAKISFEVSYSIKLARSGAYERALDTLKSADIIHGIIILMVKGKKMLKGDMGALLRKYSDSKFAKLYIMAELFKEFRGIFVIENPIDSGKNYMNEALYIDKKFPKEYKRIMGLTIVIDGFKKLDTQVKNVFILNYKDNKNRNKASGFYPFNDRHQKLHIDLTHNGSFDFGNTNLRADIKKQRITRKNGKTIIEYDYNVYMYDYFEKPLGDTKPDFGRRYIMRTTPIPRTGKVII</sequence>
<gene>
    <name evidence="1" type="ORF">JCM16775_0755</name>
</gene>
<organism evidence="1 2">
    <name type="scientific">Leptotrichia hofstadii</name>
    <dbReference type="NCBI Taxonomy" id="157688"/>
    <lineage>
        <taxon>Bacteria</taxon>
        <taxon>Fusobacteriati</taxon>
        <taxon>Fusobacteriota</taxon>
        <taxon>Fusobacteriia</taxon>
        <taxon>Fusobacteriales</taxon>
        <taxon>Leptotrichiaceae</taxon>
        <taxon>Leptotrichia</taxon>
    </lineage>
</organism>
<dbReference type="Proteomes" id="UP000321892">
    <property type="component" value="Chromosome"/>
</dbReference>
<accession>A0A510JFJ7</accession>
<dbReference type="EMBL" id="AP019823">
    <property type="protein sequence ID" value="BBM38048.1"/>
    <property type="molecule type" value="Genomic_DNA"/>
</dbReference>
<evidence type="ECO:0000313" key="1">
    <source>
        <dbReference type="EMBL" id="BBM38048.1"/>
    </source>
</evidence>
<keyword evidence="2" id="KW-1185">Reference proteome</keyword>
<protein>
    <submittedName>
        <fullName evidence="1">Uncharacterized protein</fullName>
    </submittedName>
</protein>
<proteinExistence type="predicted"/>
<reference evidence="1 2" key="1">
    <citation type="submission" date="2019-07" db="EMBL/GenBank/DDBJ databases">
        <title>Complete Genome Sequence of Leptotrichia hofstadii Strain JCM16775.</title>
        <authorList>
            <person name="Watanabe S."/>
            <person name="Cui L."/>
        </authorList>
    </citation>
    <scope>NUCLEOTIDE SEQUENCE [LARGE SCALE GENOMIC DNA]</scope>
    <source>
        <strain evidence="1 2">JCM16775</strain>
    </source>
</reference>
<name>A0A510JFJ7_9FUSO</name>